<comment type="caution">
    <text evidence="1">The sequence shown here is derived from an EMBL/GenBank/DDBJ whole genome shotgun (WGS) entry which is preliminary data.</text>
</comment>
<dbReference type="EMBL" id="AJTX02000004">
    <property type="protein sequence ID" value="KKJ00040.1"/>
    <property type="molecule type" value="Genomic_DNA"/>
</dbReference>
<accession>A0A0M2PV90</accession>
<keyword evidence="2" id="KW-1185">Reference proteome</keyword>
<organism evidence="1 2">
    <name type="scientific">Prochlorothrix hollandica PCC 9006 = CALU 1027</name>
    <dbReference type="NCBI Taxonomy" id="317619"/>
    <lineage>
        <taxon>Bacteria</taxon>
        <taxon>Bacillati</taxon>
        <taxon>Cyanobacteriota</taxon>
        <taxon>Cyanophyceae</taxon>
        <taxon>Prochlorotrichales</taxon>
        <taxon>Prochlorotrichaceae</taxon>
        <taxon>Prochlorothrix</taxon>
    </lineage>
</organism>
<dbReference type="InterPro" id="IPR054272">
    <property type="entry name" value="DUF7003"/>
</dbReference>
<name>A0A0M2PV90_PROHO</name>
<dbReference type="AlphaFoldDB" id="A0A0M2PV90"/>
<reference evidence="1" key="1">
    <citation type="submission" date="2012-04" db="EMBL/GenBank/DDBJ databases">
        <authorList>
            <person name="Borisov I.G."/>
            <person name="Ivanikova N.V."/>
            <person name="Pinevich A.V."/>
        </authorList>
    </citation>
    <scope>NUCLEOTIDE SEQUENCE</scope>
    <source>
        <strain evidence="1">CALU 1027</strain>
    </source>
</reference>
<sequence length="191" mass="21483">MPCFGNMNIDYIASRLSVYRSSDQWLLMFNSVVWWPAGEGLMAMVEMVGPGVVGSQGFDHGRSFVPGCIEVDHDRENILSITIRGDAIDPLPLTIQPNYEIQPDYGFWVAIALAETYKESLLASPSEVEPFIPPDFQHLLTLDQWDHPTWDTPPSQTETFPSLAQVLVTGDPSQWQPVAVPNSHWSQWQPK</sequence>
<dbReference type="eggNOG" id="ENOG5030KI8">
    <property type="taxonomic scope" value="Bacteria"/>
</dbReference>
<dbReference type="Proteomes" id="UP000034681">
    <property type="component" value="Unassembled WGS sequence"/>
</dbReference>
<gene>
    <name evidence="1" type="ORF">PROH_09750</name>
</gene>
<proteinExistence type="predicted"/>
<evidence type="ECO:0000313" key="1">
    <source>
        <dbReference type="EMBL" id="KKJ00040.1"/>
    </source>
</evidence>
<evidence type="ECO:0000313" key="2">
    <source>
        <dbReference type="Proteomes" id="UP000034681"/>
    </source>
</evidence>
<dbReference type="Pfam" id="PF22535">
    <property type="entry name" value="DUF7003"/>
    <property type="match status" value="1"/>
</dbReference>
<dbReference type="STRING" id="317619.GCA_000332315_00708"/>
<protein>
    <submittedName>
        <fullName evidence="1">Uncharacterized protein</fullName>
    </submittedName>
</protein>